<dbReference type="AlphaFoldDB" id="A0A674NRB3"/>
<feature type="domain" description="PPIase FKBP-type" evidence="10">
    <location>
        <begin position="44"/>
        <end position="146"/>
    </location>
</feature>
<dbReference type="SUPFAM" id="SSF54534">
    <property type="entry name" value="FKBP-like"/>
    <property type="match status" value="1"/>
</dbReference>
<keyword evidence="3 9" id="KW-0732">Signal</keyword>
<evidence type="ECO:0000313" key="12">
    <source>
        <dbReference type="Proteomes" id="UP000005226"/>
    </source>
</evidence>
<reference evidence="11 12" key="1">
    <citation type="journal article" date="2011" name="Genome Biol. Evol.">
        <title>Integration of the genetic map and genome assembly of fugu facilitates insights into distinct features of genome evolution in teleosts and mammals.</title>
        <authorList>
            <person name="Kai W."/>
            <person name="Kikuchi K."/>
            <person name="Tohari S."/>
            <person name="Chew A.K."/>
            <person name="Tay A."/>
            <person name="Fujiwara A."/>
            <person name="Hosoya S."/>
            <person name="Suetake H."/>
            <person name="Naruse K."/>
            <person name="Brenner S."/>
            <person name="Suzuki Y."/>
            <person name="Venkatesh B."/>
        </authorList>
    </citation>
    <scope>NUCLEOTIDE SEQUENCE [LARGE SCALE GENOMIC DNA]</scope>
</reference>
<keyword evidence="4" id="KW-0677">Repeat</keyword>
<dbReference type="InterPro" id="IPR046357">
    <property type="entry name" value="PPIase_dom_sf"/>
</dbReference>
<dbReference type="GeneTree" id="ENSGT00940000157858"/>
<dbReference type="EC" id="5.2.1.8" evidence="2 8"/>
<dbReference type="FunFam" id="3.10.50.40:FF:000006">
    <property type="entry name" value="Peptidyl-prolyl cis-trans isomerase"/>
    <property type="match status" value="1"/>
</dbReference>
<organism evidence="11 12">
    <name type="scientific">Takifugu rubripes</name>
    <name type="common">Japanese pufferfish</name>
    <name type="synonym">Fugu rubripes</name>
    <dbReference type="NCBI Taxonomy" id="31033"/>
    <lineage>
        <taxon>Eukaryota</taxon>
        <taxon>Metazoa</taxon>
        <taxon>Chordata</taxon>
        <taxon>Craniata</taxon>
        <taxon>Vertebrata</taxon>
        <taxon>Euteleostomi</taxon>
        <taxon>Actinopterygii</taxon>
        <taxon>Neopterygii</taxon>
        <taxon>Teleostei</taxon>
        <taxon>Neoteleostei</taxon>
        <taxon>Acanthomorphata</taxon>
        <taxon>Eupercaria</taxon>
        <taxon>Tetraodontiformes</taxon>
        <taxon>Tetradontoidea</taxon>
        <taxon>Tetraodontidae</taxon>
        <taxon>Takifugu</taxon>
    </lineage>
</organism>
<dbReference type="Ensembl" id="ENSTRUT00000090049.1">
    <property type="protein sequence ID" value="ENSTRUP00000075819.1"/>
    <property type="gene ID" value="ENSTRUG00000021578.2"/>
</dbReference>
<name>A0A674NRB3_TAKRU</name>
<dbReference type="PANTHER" id="PTHR46222:SF1">
    <property type="entry name" value="PEPTIDYL-PROLYL CIS-TRANS ISOMERASE FKBP14"/>
    <property type="match status" value="1"/>
</dbReference>
<reference evidence="11" key="2">
    <citation type="submission" date="2025-08" db="UniProtKB">
        <authorList>
            <consortium name="Ensembl"/>
        </authorList>
    </citation>
    <scope>IDENTIFICATION</scope>
</reference>
<evidence type="ECO:0000313" key="11">
    <source>
        <dbReference type="Ensembl" id="ENSTRUP00000075819.1"/>
    </source>
</evidence>
<dbReference type="GO" id="GO:0003755">
    <property type="term" value="F:peptidyl-prolyl cis-trans isomerase activity"/>
    <property type="evidence" value="ECO:0007669"/>
    <property type="project" value="UniProtKB-KW"/>
</dbReference>
<evidence type="ECO:0000256" key="8">
    <source>
        <dbReference type="PROSITE-ProRule" id="PRU00277"/>
    </source>
</evidence>
<evidence type="ECO:0000256" key="6">
    <source>
        <dbReference type="ARBA" id="ARBA00023180"/>
    </source>
</evidence>
<evidence type="ECO:0000259" key="10">
    <source>
        <dbReference type="PROSITE" id="PS50059"/>
    </source>
</evidence>
<dbReference type="Pfam" id="PF00254">
    <property type="entry name" value="FKBP_C"/>
    <property type="match status" value="1"/>
</dbReference>
<evidence type="ECO:0000256" key="1">
    <source>
        <dbReference type="ARBA" id="ARBA00000971"/>
    </source>
</evidence>
<dbReference type="Gene3D" id="3.10.50.40">
    <property type="match status" value="1"/>
</dbReference>
<feature type="chain" id="PRO_5025610379" description="peptidylprolyl isomerase" evidence="9">
    <location>
        <begin position="19"/>
        <end position="179"/>
    </location>
</feature>
<evidence type="ECO:0000256" key="9">
    <source>
        <dbReference type="SAM" id="SignalP"/>
    </source>
</evidence>
<gene>
    <name evidence="11" type="primary">LOC105417153</name>
</gene>
<dbReference type="PANTHER" id="PTHR46222">
    <property type="entry name" value="PEPTIDYL-PROLYL CIS-TRANS ISOMERASE FKBP7/14"/>
    <property type="match status" value="1"/>
</dbReference>
<evidence type="ECO:0000256" key="7">
    <source>
        <dbReference type="ARBA" id="ARBA00023235"/>
    </source>
</evidence>
<dbReference type="Proteomes" id="UP000005226">
    <property type="component" value="Chromosome 12"/>
</dbReference>
<keyword evidence="12" id="KW-1185">Reference proteome</keyword>
<proteinExistence type="predicted"/>
<dbReference type="InterPro" id="IPR001179">
    <property type="entry name" value="PPIase_FKBP_dom"/>
</dbReference>
<protein>
    <recommendedName>
        <fullName evidence="2 8">peptidylprolyl isomerase</fullName>
        <ecNumber evidence="2 8">5.2.1.8</ecNumber>
    </recommendedName>
</protein>
<sequence length="179" mass="19956">MLLTVLSWSISLLAASCGAKLPDPEVKVEVLHRPFLCHRKSKYGDMLLVHHEGYFENGTRFHNSRSDDNQQPVWFTLGIKEVIKGWDKGLQDMCAGEKRKLIVPPALAYGKEGKAIGFHNMEHVNNILPLRLNVLVSADVNMSSVVPILTPQHVFKTCSNLFSQMCCGLKPRCSSGNIV</sequence>
<evidence type="ECO:0000256" key="5">
    <source>
        <dbReference type="ARBA" id="ARBA00023110"/>
    </source>
</evidence>
<accession>A0A674NRB3</accession>
<keyword evidence="6" id="KW-0325">Glycoprotein</keyword>
<reference evidence="11" key="3">
    <citation type="submission" date="2025-09" db="UniProtKB">
        <authorList>
            <consortium name="Ensembl"/>
        </authorList>
    </citation>
    <scope>IDENTIFICATION</scope>
</reference>
<feature type="signal peptide" evidence="9">
    <location>
        <begin position="1"/>
        <end position="18"/>
    </location>
</feature>
<evidence type="ECO:0000256" key="4">
    <source>
        <dbReference type="ARBA" id="ARBA00022737"/>
    </source>
</evidence>
<evidence type="ECO:0000256" key="3">
    <source>
        <dbReference type="ARBA" id="ARBA00022729"/>
    </source>
</evidence>
<evidence type="ECO:0000256" key="2">
    <source>
        <dbReference type="ARBA" id="ARBA00013194"/>
    </source>
</evidence>
<keyword evidence="7 8" id="KW-0413">Isomerase</keyword>
<keyword evidence="5 8" id="KW-0697">Rotamase</keyword>
<dbReference type="PROSITE" id="PS50059">
    <property type="entry name" value="FKBP_PPIASE"/>
    <property type="match status" value="1"/>
</dbReference>
<dbReference type="InterPro" id="IPR052273">
    <property type="entry name" value="PPIase_FKBP"/>
</dbReference>
<comment type="catalytic activity">
    <reaction evidence="1 8">
        <text>[protein]-peptidylproline (omega=180) = [protein]-peptidylproline (omega=0)</text>
        <dbReference type="Rhea" id="RHEA:16237"/>
        <dbReference type="Rhea" id="RHEA-COMP:10747"/>
        <dbReference type="Rhea" id="RHEA-COMP:10748"/>
        <dbReference type="ChEBI" id="CHEBI:83833"/>
        <dbReference type="ChEBI" id="CHEBI:83834"/>
        <dbReference type="EC" id="5.2.1.8"/>
    </reaction>
</comment>